<sequence>MSAGPGRSKAARVTTGWTYPALPVSAARMRQDVRAALAALDADPDAVDDLLVATSEAINNAVEHAQRPSRPEVRVGLRVVGDTACVSVRDFGTWREGSPSRDRGRGVALMQAYGRVRTECTAQGTTVTIERRLHDRPR</sequence>
<protein>
    <submittedName>
        <fullName evidence="3">Anti-sigma regulatory factor (Ser/Thr protein kinase)</fullName>
    </submittedName>
</protein>
<keyword evidence="4" id="KW-1185">Reference proteome</keyword>
<keyword evidence="3" id="KW-0808">Transferase</keyword>
<dbReference type="Pfam" id="PF13581">
    <property type="entry name" value="HATPase_c_2"/>
    <property type="match status" value="1"/>
</dbReference>
<dbReference type="AlphaFoldDB" id="A0A1C6R964"/>
<accession>A0A1C6R964</accession>
<keyword evidence="3" id="KW-0418">Kinase</keyword>
<dbReference type="GO" id="GO:0004674">
    <property type="term" value="F:protein serine/threonine kinase activity"/>
    <property type="evidence" value="ECO:0007669"/>
    <property type="project" value="UniProtKB-KW"/>
</dbReference>
<dbReference type="EMBL" id="FMHT01000003">
    <property type="protein sequence ID" value="SCL13495.1"/>
    <property type="molecule type" value="Genomic_DNA"/>
</dbReference>
<dbReference type="PANTHER" id="PTHR35526:SF3">
    <property type="entry name" value="ANTI-SIGMA-F FACTOR RSBW"/>
    <property type="match status" value="1"/>
</dbReference>
<feature type="domain" description="Histidine kinase/HSP90-like ATPase" evidence="2">
    <location>
        <begin position="20"/>
        <end position="129"/>
    </location>
</feature>
<dbReference type="InterPro" id="IPR003594">
    <property type="entry name" value="HATPase_dom"/>
</dbReference>
<evidence type="ECO:0000256" key="1">
    <source>
        <dbReference type="ARBA" id="ARBA00022527"/>
    </source>
</evidence>
<evidence type="ECO:0000313" key="4">
    <source>
        <dbReference type="Proteomes" id="UP000199699"/>
    </source>
</evidence>
<dbReference type="STRING" id="145857.GA0070616_0160"/>
<dbReference type="Gene3D" id="3.30.565.10">
    <property type="entry name" value="Histidine kinase-like ATPase, C-terminal domain"/>
    <property type="match status" value="1"/>
</dbReference>
<organism evidence="3 4">
    <name type="scientific">Micromonospora nigra</name>
    <dbReference type="NCBI Taxonomy" id="145857"/>
    <lineage>
        <taxon>Bacteria</taxon>
        <taxon>Bacillati</taxon>
        <taxon>Actinomycetota</taxon>
        <taxon>Actinomycetes</taxon>
        <taxon>Micromonosporales</taxon>
        <taxon>Micromonosporaceae</taxon>
        <taxon>Micromonospora</taxon>
    </lineage>
</organism>
<name>A0A1C6R964_9ACTN</name>
<dbReference type="InterPro" id="IPR050267">
    <property type="entry name" value="Anti-sigma-factor_SerPK"/>
</dbReference>
<keyword evidence="1" id="KW-0723">Serine/threonine-protein kinase</keyword>
<dbReference type="PANTHER" id="PTHR35526">
    <property type="entry name" value="ANTI-SIGMA-F FACTOR RSBW-RELATED"/>
    <property type="match status" value="1"/>
</dbReference>
<dbReference type="SUPFAM" id="SSF55874">
    <property type="entry name" value="ATPase domain of HSP90 chaperone/DNA topoisomerase II/histidine kinase"/>
    <property type="match status" value="1"/>
</dbReference>
<gene>
    <name evidence="3" type="ORF">GA0070616_0160</name>
</gene>
<evidence type="ECO:0000313" key="3">
    <source>
        <dbReference type="EMBL" id="SCL13495.1"/>
    </source>
</evidence>
<dbReference type="InterPro" id="IPR036890">
    <property type="entry name" value="HATPase_C_sf"/>
</dbReference>
<reference evidence="3 4" key="1">
    <citation type="submission" date="2016-06" db="EMBL/GenBank/DDBJ databases">
        <authorList>
            <person name="Kjaerup R.B."/>
            <person name="Dalgaard T.S."/>
            <person name="Juul-Madsen H.R."/>
        </authorList>
    </citation>
    <scope>NUCLEOTIDE SEQUENCE [LARGE SCALE GENOMIC DNA]</scope>
    <source>
        <strain evidence="3 4">DSM 43818</strain>
    </source>
</reference>
<dbReference type="Proteomes" id="UP000199699">
    <property type="component" value="Unassembled WGS sequence"/>
</dbReference>
<proteinExistence type="predicted"/>
<dbReference type="CDD" id="cd16936">
    <property type="entry name" value="HATPase_RsbW-like"/>
    <property type="match status" value="1"/>
</dbReference>
<evidence type="ECO:0000259" key="2">
    <source>
        <dbReference type="Pfam" id="PF13581"/>
    </source>
</evidence>